<dbReference type="EMBL" id="JBHUDB010000002">
    <property type="protein sequence ID" value="MFD1570329.1"/>
    <property type="molecule type" value="Genomic_DNA"/>
</dbReference>
<name>A0ABD6BZ14_9EURY</name>
<dbReference type="AlphaFoldDB" id="A0ABD6BZ14"/>
<organism evidence="2 3">
    <name type="scientific">Halorubrum laminariae</name>
    <dbReference type="NCBI Taxonomy" id="1433523"/>
    <lineage>
        <taxon>Archaea</taxon>
        <taxon>Methanobacteriati</taxon>
        <taxon>Methanobacteriota</taxon>
        <taxon>Stenosarchaea group</taxon>
        <taxon>Halobacteria</taxon>
        <taxon>Halobacteriales</taxon>
        <taxon>Haloferacaceae</taxon>
        <taxon>Halorubrum</taxon>
    </lineage>
</organism>
<dbReference type="Proteomes" id="UP001597185">
    <property type="component" value="Unassembled WGS sequence"/>
</dbReference>
<reference evidence="2 3" key="1">
    <citation type="journal article" date="2019" name="Int. J. Syst. Evol. Microbiol.">
        <title>The Global Catalogue of Microorganisms (GCM) 10K type strain sequencing project: providing services to taxonomists for standard genome sequencing and annotation.</title>
        <authorList>
            <consortium name="The Broad Institute Genomics Platform"/>
            <consortium name="The Broad Institute Genome Sequencing Center for Infectious Disease"/>
            <person name="Wu L."/>
            <person name="Ma J."/>
        </authorList>
    </citation>
    <scope>NUCLEOTIDE SEQUENCE [LARGE SCALE GENOMIC DNA]</scope>
    <source>
        <strain evidence="2 3">CGMCC 1.12689</strain>
    </source>
</reference>
<evidence type="ECO:0000313" key="2">
    <source>
        <dbReference type="EMBL" id="MFD1570329.1"/>
    </source>
</evidence>
<sequence>MDHTLLDGHTPPEKGDRVRVRVLRSSNGNLAVDRPFKDRPLRLTGVDDALSIPDAPGTYEVRGTVTTAAFADANGPDYFVFEEYAVDHVSEDLLQLPSEHSDTTPDSGEVSGVDVDVEDVLPGELTEEQDTSDGLSSGTKRLGDSLNDLLIGSR</sequence>
<accession>A0ABD6BZ14</accession>
<feature type="compositionally biased region" description="Acidic residues" evidence="1">
    <location>
        <begin position="115"/>
        <end position="131"/>
    </location>
</feature>
<proteinExistence type="predicted"/>
<gene>
    <name evidence="2" type="ORF">ACFR9T_06960</name>
</gene>
<keyword evidence="3" id="KW-1185">Reference proteome</keyword>
<comment type="caution">
    <text evidence="2">The sequence shown here is derived from an EMBL/GenBank/DDBJ whole genome shotgun (WGS) entry which is preliminary data.</text>
</comment>
<protein>
    <submittedName>
        <fullName evidence="2">Uncharacterized protein</fullName>
    </submittedName>
</protein>
<feature type="region of interest" description="Disordered" evidence="1">
    <location>
        <begin position="95"/>
        <end position="154"/>
    </location>
</feature>
<dbReference type="RefSeq" id="WP_256397194.1">
    <property type="nucleotide sequence ID" value="NZ_JANHDL010000004.1"/>
</dbReference>
<evidence type="ECO:0000313" key="3">
    <source>
        <dbReference type="Proteomes" id="UP001597185"/>
    </source>
</evidence>
<evidence type="ECO:0000256" key="1">
    <source>
        <dbReference type="SAM" id="MobiDB-lite"/>
    </source>
</evidence>